<name>A0A822A6V1_9BILA</name>
<sequence>MDDKLKAQSNFQTALEIRKHSLDENHPDIANSYNNLGAIYNLMEEKQKAIEYCEKALVIQKQS</sequence>
<dbReference type="SUPFAM" id="SSF48452">
    <property type="entry name" value="TPR-like"/>
    <property type="match status" value="1"/>
</dbReference>
<keyword evidence="2" id="KW-0802">TPR repeat</keyword>
<evidence type="ECO:0000313" key="4">
    <source>
        <dbReference type="Proteomes" id="UP000663873"/>
    </source>
</evidence>
<dbReference type="SMART" id="SM00028">
    <property type="entry name" value="TPR"/>
    <property type="match status" value="1"/>
</dbReference>
<protein>
    <recommendedName>
        <fullName evidence="5">Kinesin light chain</fullName>
    </recommendedName>
</protein>
<dbReference type="Pfam" id="PF13424">
    <property type="entry name" value="TPR_12"/>
    <property type="match status" value="1"/>
</dbReference>
<dbReference type="PANTHER" id="PTHR45641:SF19">
    <property type="entry name" value="NEPHROCYSTIN-3"/>
    <property type="match status" value="1"/>
</dbReference>
<dbReference type="PROSITE" id="PS50293">
    <property type="entry name" value="TPR_REGION"/>
    <property type="match status" value="1"/>
</dbReference>
<dbReference type="Proteomes" id="UP000663873">
    <property type="component" value="Unassembled WGS sequence"/>
</dbReference>
<dbReference type="InterPro" id="IPR011990">
    <property type="entry name" value="TPR-like_helical_dom_sf"/>
</dbReference>
<reference evidence="3" key="1">
    <citation type="submission" date="2021-02" db="EMBL/GenBank/DDBJ databases">
        <authorList>
            <person name="Nowell W R."/>
        </authorList>
    </citation>
    <scope>NUCLEOTIDE SEQUENCE</scope>
</reference>
<accession>A0A822A6V1</accession>
<organism evidence="3 4">
    <name type="scientific">Rotaria socialis</name>
    <dbReference type="NCBI Taxonomy" id="392032"/>
    <lineage>
        <taxon>Eukaryota</taxon>
        <taxon>Metazoa</taxon>
        <taxon>Spiralia</taxon>
        <taxon>Gnathifera</taxon>
        <taxon>Rotifera</taxon>
        <taxon>Eurotatoria</taxon>
        <taxon>Bdelloidea</taxon>
        <taxon>Philodinida</taxon>
        <taxon>Philodinidae</taxon>
        <taxon>Rotaria</taxon>
    </lineage>
</organism>
<dbReference type="Gene3D" id="1.25.40.10">
    <property type="entry name" value="Tetratricopeptide repeat domain"/>
    <property type="match status" value="1"/>
</dbReference>
<keyword evidence="1" id="KW-0677">Repeat</keyword>
<dbReference type="EMBL" id="CAJOBP010103920">
    <property type="protein sequence ID" value="CAF4983885.1"/>
    <property type="molecule type" value="Genomic_DNA"/>
</dbReference>
<evidence type="ECO:0008006" key="5">
    <source>
        <dbReference type="Google" id="ProtNLM"/>
    </source>
</evidence>
<evidence type="ECO:0000256" key="1">
    <source>
        <dbReference type="ARBA" id="ARBA00022737"/>
    </source>
</evidence>
<gene>
    <name evidence="3" type="ORF">UJA718_LOCUS49463</name>
</gene>
<dbReference type="AlphaFoldDB" id="A0A822A6V1"/>
<comment type="caution">
    <text evidence="3">The sequence shown here is derived from an EMBL/GenBank/DDBJ whole genome shotgun (WGS) entry which is preliminary data.</text>
</comment>
<feature type="non-terminal residue" evidence="3">
    <location>
        <position position="63"/>
    </location>
</feature>
<keyword evidence="4" id="KW-1185">Reference proteome</keyword>
<proteinExistence type="predicted"/>
<dbReference type="InterPro" id="IPR019734">
    <property type="entry name" value="TPR_rpt"/>
</dbReference>
<evidence type="ECO:0000313" key="3">
    <source>
        <dbReference type="EMBL" id="CAF4983885.1"/>
    </source>
</evidence>
<evidence type="ECO:0000256" key="2">
    <source>
        <dbReference type="ARBA" id="ARBA00022803"/>
    </source>
</evidence>
<dbReference type="PANTHER" id="PTHR45641">
    <property type="entry name" value="TETRATRICOPEPTIDE REPEAT PROTEIN (AFU_ORTHOLOGUE AFUA_6G03870)"/>
    <property type="match status" value="1"/>
</dbReference>